<organism evidence="3 4">
    <name type="scientific">Cellulomonas composti</name>
    <dbReference type="NCBI Taxonomy" id="266130"/>
    <lineage>
        <taxon>Bacteria</taxon>
        <taxon>Bacillati</taxon>
        <taxon>Actinomycetota</taxon>
        <taxon>Actinomycetes</taxon>
        <taxon>Micrococcales</taxon>
        <taxon>Cellulomonadaceae</taxon>
        <taxon>Cellulomonas</taxon>
    </lineage>
</organism>
<dbReference type="Pfam" id="PF11222">
    <property type="entry name" value="DUF3017"/>
    <property type="match status" value="1"/>
</dbReference>
<protein>
    <recommendedName>
        <fullName evidence="5">DUF3017 domain-containing protein</fullName>
    </recommendedName>
</protein>
<evidence type="ECO:0000256" key="2">
    <source>
        <dbReference type="SAM" id="Phobius"/>
    </source>
</evidence>
<dbReference type="AlphaFoldDB" id="A0A511J980"/>
<feature type="region of interest" description="Disordered" evidence="1">
    <location>
        <begin position="1"/>
        <end position="21"/>
    </location>
</feature>
<dbReference type="EMBL" id="BJWG01000004">
    <property type="protein sequence ID" value="GEL94545.1"/>
    <property type="molecule type" value="Genomic_DNA"/>
</dbReference>
<dbReference type="Proteomes" id="UP000321720">
    <property type="component" value="Unassembled WGS sequence"/>
</dbReference>
<keyword evidence="4" id="KW-1185">Reference proteome</keyword>
<accession>A0A511J980</accession>
<gene>
    <name evidence="3" type="ORF">CCO02nite_12030</name>
</gene>
<feature type="transmembrane region" description="Helical" evidence="2">
    <location>
        <begin position="40"/>
        <end position="58"/>
    </location>
</feature>
<evidence type="ECO:0000313" key="4">
    <source>
        <dbReference type="Proteomes" id="UP000321720"/>
    </source>
</evidence>
<feature type="transmembrane region" description="Helical" evidence="2">
    <location>
        <begin position="64"/>
        <end position="81"/>
    </location>
</feature>
<evidence type="ECO:0000313" key="3">
    <source>
        <dbReference type="EMBL" id="GEL94545.1"/>
    </source>
</evidence>
<name>A0A511J980_9CELL</name>
<keyword evidence="2" id="KW-0812">Transmembrane</keyword>
<comment type="caution">
    <text evidence="3">The sequence shown here is derived from an EMBL/GenBank/DDBJ whole genome shotgun (WGS) entry which is preliminary data.</text>
</comment>
<evidence type="ECO:0008006" key="5">
    <source>
        <dbReference type="Google" id="ProtNLM"/>
    </source>
</evidence>
<feature type="transmembrane region" description="Helical" evidence="2">
    <location>
        <begin position="93"/>
        <end position="115"/>
    </location>
</feature>
<sequence length="120" mass="12119">MTQDGTQVPAQAPARIPAREQRLDPRAIARASQDAARNASLWWVCGGVLLAVVVALLAGTAAGSWVLAGVLLAGAVARVLLPKPGPVAVAVRSKTFDATVLVVLAVGISVLAAILPTGPI</sequence>
<reference evidence="3 4" key="1">
    <citation type="submission" date="2019-07" db="EMBL/GenBank/DDBJ databases">
        <title>Whole genome shotgun sequence of Cellulomonas composti NBRC 100758.</title>
        <authorList>
            <person name="Hosoyama A."/>
            <person name="Uohara A."/>
            <person name="Ohji S."/>
            <person name="Ichikawa N."/>
        </authorList>
    </citation>
    <scope>NUCLEOTIDE SEQUENCE [LARGE SCALE GENOMIC DNA]</scope>
    <source>
        <strain evidence="3 4">NBRC 100758</strain>
    </source>
</reference>
<dbReference type="InterPro" id="IPR021385">
    <property type="entry name" value="DUF3017"/>
</dbReference>
<keyword evidence="2" id="KW-0472">Membrane</keyword>
<keyword evidence="2" id="KW-1133">Transmembrane helix</keyword>
<evidence type="ECO:0000256" key="1">
    <source>
        <dbReference type="SAM" id="MobiDB-lite"/>
    </source>
</evidence>
<proteinExistence type="predicted"/>